<dbReference type="Proteomes" id="UP000004913">
    <property type="component" value="Unassembled WGS sequence"/>
</dbReference>
<proteinExistence type="predicted"/>
<reference evidence="1 2" key="1">
    <citation type="submission" date="2011-04" db="EMBL/GenBank/DDBJ databases">
        <title>The Genome Sequence of Dysgonomonas gadei ATCC BAA-286.</title>
        <authorList>
            <consortium name="The Broad Institute Genome Sequencing Platform"/>
            <person name="Earl A."/>
            <person name="Ward D."/>
            <person name="Feldgarden M."/>
            <person name="Gevers D."/>
            <person name="Pudlo N."/>
            <person name="Martens E."/>
            <person name="Allen-Vercoe E."/>
            <person name="Young S.K."/>
            <person name="Zeng Q."/>
            <person name="Gargeya S."/>
            <person name="Fitzgerald M."/>
            <person name="Haas B."/>
            <person name="Abouelleil A."/>
            <person name="Alvarado L."/>
            <person name="Arachchi H.M."/>
            <person name="Berlin A."/>
            <person name="Brown A."/>
            <person name="Chapman S.B."/>
            <person name="Chen Z."/>
            <person name="Dunbar C."/>
            <person name="Freedman E."/>
            <person name="Gearin G."/>
            <person name="Gellesch M."/>
            <person name="Goldberg J."/>
            <person name="Griggs A."/>
            <person name="Gujja S."/>
            <person name="Heiman D."/>
            <person name="Howarth C."/>
            <person name="Larson L."/>
            <person name="Lui A."/>
            <person name="MacDonald P.J.P."/>
            <person name="Mehta T."/>
            <person name="Montmayeur A."/>
            <person name="Murphy C."/>
            <person name="Neiman D."/>
            <person name="Pearson M."/>
            <person name="Priest M."/>
            <person name="Roberts A."/>
            <person name="Saif S."/>
            <person name="Shea T."/>
            <person name="Shenoy N."/>
            <person name="Sisk P."/>
            <person name="Stolte C."/>
            <person name="Sykes S."/>
            <person name="Yandava C."/>
            <person name="Wortman J."/>
            <person name="Nusbaum C."/>
            <person name="Birren B."/>
        </authorList>
    </citation>
    <scope>NUCLEOTIDE SEQUENCE [LARGE SCALE GENOMIC DNA]</scope>
    <source>
        <strain evidence="1 2">ATCC BAA-286</strain>
    </source>
</reference>
<accession>F5IUC9</accession>
<dbReference type="eggNOG" id="ENOG5030MF4">
    <property type="taxonomic scope" value="Bacteria"/>
</dbReference>
<name>F5IUC9_9BACT</name>
<dbReference type="STRING" id="742766.HMPREF9455_00696"/>
<dbReference type="RefSeq" id="WP_006798211.1">
    <property type="nucleotide sequence ID" value="NZ_GL891979.1"/>
</dbReference>
<dbReference type="AlphaFoldDB" id="F5IUC9"/>
<dbReference type="OrthoDB" id="8794104at2"/>
<evidence type="ECO:0000313" key="2">
    <source>
        <dbReference type="Proteomes" id="UP000004913"/>
    </source>
</evidence>
<keyword evidence="2" id="KW-1185">Reference proteome</keyword>
<protein>
    <submittedName>
        <fullName evidence="1">Uncharacterized protein</fullName>
    </submittedName>
</protein>
<gene>
    <name evidence="1" type="ORF">HMPREF9455_00696</name>
</gene>
<dbReference type="HOGENOM" id="CLU_148525_0_0_10"/>
<organism evidence="1 2">
    <name type="scientific">Dysgonomonas gadei ATCC BAA-286</name>
    <dbReference type="NCBI Taxonomy" id="742766"/>
    <lineage>
        <taxon>Bacteria</taxon>
        <taxon>Pseudomonadati</taxon>
        <taxon>Bacteroidota</taxon>
        <taxon>Bacteroidia</taxon>
        <taxon>Bacteroidales</taxon>
        <taxon>Dysgonomonadaceae</taxon>
        <taxon>Dysgonomonas</taxon>
    </lineage>
</organism>
<comment type="caution">
    <text evidence="1">The sequence shown here is derived from an EMBL/GenBank/DDBJ whole genome shotgun (WGS) entry which is preliminary data.</text>
</comment>
<dbReference type="EMBL" id="ADLV01000012">
    <property type="protein sequence ID" value="EGK03205.1"/>
    <property type="molecule type" value="Genomic_DNA"/>
</dbReference>
<sequence length="142" mass="16701">MNTNDIIKLLNDFEPVGDDATDTTKLYEITDELKKNIDASLAIEALLSIFERYPMHDLGSPGPIVHTLESFAGEYEPFLFTSLDRKPTYMTLWMFNRIINAEKDKNRRLEYINRMKGYAEHRKADDFAKEEALEYYKYQTEE</sequence>
<evidence type="ECO:0000313" key="1">
    <source>
        <dbReference type="EMBL" id="EGK03205.1"/>
    </source>
</evidence>